<protein>
    <submittedName>
        <fullName evidence="1">Envelope glycoprotein</fullName>
    </submittedName>
</protein>
<accession>A0A5A7RCN7</accession>
<keyword evidence="1" id="KW-0946">Virion</keyword>
<dbReference type="EMBL" id="BKCP01011848">
    <property type="protein sequence ID" value="GER55455.1"/>
    <property type="molecule type" value="Genomic_DNA"/>
</dbReference>
<keyword evidence="1" id="KW-0261">Viral envelope protein</keyword>
<comment type="caution">
    <text evidence="1">The sequence shown here is derived from an EMBL/GenBank/DDBJ whole genome shotgun (WGS) entry which is preliminary data.</text>
</comment>
<sequence length="123" mass="13887">MVAHRDVPSDPCSSAPVACSGHREHPIAAPSCQPVSRSKFWRPSTAVRVSSMMRRSTPFSEQRLVPFASSSGVSVVESWQQHSFLSMSPFLVRVNRDEPRRRFLIVSWMCKSNSRGCFLFEKS</sequence>
<evidence type="ECO:0000313" key="2">
    <source>
        <dbReference type="Proteomes" id="UP000325081"/>
    </source>
</evidence>
<name>A0A5A7RCN7_STRAF</name>
<dbReference type="Proteomes" id="UP000325081">
    <property type="component" value="Unassembled WGS sequence"/>
</dbReference>
<evidence type="ECO:0000313" key="1">
    <source>
        <dbReference type="EMBL" id="GER55455.1"/>
    </source>
</evidence>
<gene>
    <name evidence="1" type="ORF">STAS_33119</name>
</gene>
<organism evidence="1 2">
    <name type="scientific">Striga asiatica</name>
    <name type="common">Asiatic witchweed</name>
    <name type="synonym">Buchnera asiatica</name>
    <dbReference type="NCBI Taxonomy" id="4170"/>
    <lineage>
        <taxon>Eukaryota</taxon>
        <taxon>Viridiplantae</taxon>
        <taxon>Streptophyta</taxon>
        <taxon>Embryophyta</taxon>
        <taxon>Tracheophyta</taxon>
        <taxon>Spermatophyta</taxon>
        <taxon>Magnoliopsida</taxon>
        <taxon>eudicotyledons</taxon>
        <taxon>Gunneridae</taxon>
        <taxon>Pentapetalae</taxon>
        <taxon>asterids</taxon>
        <taxon>lamiids</taxon>
        <taxon>Lamiales</taxon>
        <taxon>Orobanchaceae</taxon>
        <taxon>Buchnereae</taxon>
        <taxon>Striga</taxon>
    </lineage>
</organism>
<dbReference type="AlphaFoldDB" id="A0A5A7RCN7"/>
<keyword evidence="2" id="KW-1185">Reference proteome</keyword>
<proteinExistence type="predicted"/>
<reference evidence="2" key="1">
    <citation type="journal article" date="2019" name="Curr. Biol.">
        <title>Genome Sequence of Striga asiatica Provides Insight into the Evolution of Plant Parasitism.</title>
        <authorList>
            <person name="Yoshida S."/>
            <person name="Kim S."/>
            <person name="Wafula E.K."/>
            <person name="Tanskanen J."/>
            <person name="Kim Y.M."/>
            <person name="Honaas L."/>
            <person name="Yang Z."/>
            <person name="Spallek T."/>
            <person name="Conn C.E."/>
            <person name="Ichihashi Y."/>
            <person name="Cheong K."/>
            <person name="Cui S."/>
            <person name="Der J.P."/>
            <person name="Gundlach H."/>
            <person name="Jiao Y."/>
            <person name="Hori C."/>
            <person name="Ishida J.K."/>
            <person name="Kasahara H."/>
            <person name="Kiba T."/>
            <person name="Kim M.S."/>
            <person name="Koo N."/>
            <person name="Laohavisit A."/>
            <person name="Lee Y.H."/>
            <person name="Lumba S."/>
            <person name="McCourt P."/>
            <person name="Mortimer J.C."/>
            <person name="Mutuku J.M."/>
            <person name="Nomura T."/>
            <person name="Sasaki-Sekimoto Y."/>
            <person name="Seto Y."/>
            <person name="Wang Y."/>
            <person name="Wakatake T."/>
            <person name="Sakakibara H."/>
            <person name="Demura T."/>
            <person name="Yamaguchi S."/>
            <person name="Yoneyama K."/>
            <person name="Manabe R.I."/>
            <person name="Nelson D.C."/>
            <person name="Schulman A.H."/>
            <person name="Timko M.P."/>
            <person name="dePamphilis C.W."/>
            <person name="Choi D."/>
            <person name="Shirasu K."/>
        </authorList>
    </citation>
    <scope>NUCLEOTIDE SEQUENCE [LARGE SCALE GENOMIC DNA]</scope>
    <source>
        <strain evidence="2">cv. UVA1</strain>
    </source>
</reference>